<reference evidence="1" key="1">
    <citation type="submission" date="2014-09" db="EMBL/GenBank/DDBJ databases">
        <authorList>
            <person name="Magalhaes I.L.F."/>
            <person name="Oliveira U."/>
            <person name="Santos F.R."/>
            <person name="Vidigal T.H.D.A."/>
            <person name="Brescovit A.D."/>
            <person name="Santos A.J."/>
        </authorList>
    </citation>
    <scope>NUCLEOTIDE SEQUENCE</scope>
    <source>
        <tissue evidence="1">Shoot tissue taken approximately 20 cm above the soil surface</tissue>
    </source>
</reference>
<proteinExistence type="predicted"/>
<sequence length="47" mass="5239">MDEEETETGRDTVFCLDLCTSSLQVATSLHLAQNIYSYIPTQSNSLI</sequence>
<reference evidence="1" key="2">
    <citation type="journal article" date="2015" name="Data Brief">
        <title>Shoot transcriptome of the giant reed, Arundo donax.</title>
        <authorList>
            <person name="Barrero R.A."/>
            <person name="Guerrero F.D."/>
            <person name="Moolhuijzen P."/>
            <person name="Goolsby J.A."/>
            <person name="Tidwell J."/>
            <person name="Bellgard S.E."/>
            <person name="Bellgard M.I."/>
        </authorList>
    </citation>
    <scope>NUCLEOTIDE SEQUENCE</scope>
    <source>
        <tissue evidence="1">Shoot tissue taken approximately 20 cm above the soil surface</tissue>
    </source>
</reference>
<accession>A0A0A9FZE4</accession>
<dbReference type="EMBL" id="GBRH01179676">
    <property type="protein sequence ID" value="JAE18220.1"/>
    <property type="molecule type" value="Transcribed_RNA"/>
</dbReference>
<dbReference type="AlphaFoldDB" id="A0A0A9FZE4"/>
<organism evidence="1">
    <name type="scientific">Arundo donax</name>
    <name type="common">Giant reed</name>
    <name type="synonym">Donax arundinaceus</name>
    <dbReference type="NCBI Taxonomy" id="35708"/>
    <lineage>
        <taxon>Eukaryota</taxon>
        <taxon>Viridiplantae</taxon>
        <taxon>Streptophyta</taxon>
        <taxon>Embryophyta</taxon>
        <taxon>Tracheophyta</taxon>
        <taxon>Spermatophyta</taxon>
        <taxon>Magnoliopsida</taxon>
        <taxon>Liliopsida</taxon>
        <taxon>Poales</taxon>
        <taxon>Poaceae</taxon>
        <taxon>PACMAD clade</taxon>
        <taxon>Arundinoideae</taxon>
        <taxon>Arundineae</taxon>
        <taxon>Arundo</taxon>
    </lineage>
</organism>
<evidence type="ECO:0000313" key="1">
    <source>
        <dbReference type="EMBL" id="JAE18220.1"/>
    </source>
</evidence>
<name>A0A0A9FZE4_ARUDO</name>
<protein>
    <submittedName>
        <fullName evidence="1">Uncharacterized protein</fullName>
    </submittedName>
</protein>